<dbReference type="AlphaFoldDB" id="A0A077M7E9"/>
<accession>A0A077M7E9</accession>
<feature type="transmembrane region" description="Helical" evidence="1">
    <location>
        <begin position="288"/>
        <end position="308"/>
    </location>
</feature>
<evidence type="ECO:0000256" key="1">
    <source>
        <dbReference type="SAM" id="Phobius"/>
    </source>
</evidence>
<reference evidence="2 3" key="1">
    <citation type="journal article" date="2013" name="ISME J.">
        <title>A metabolic model for members of the genus Tetrasphaera involved in enhanced biological phosphorus removal.</title>
        <authorList>
            <person name="Kristiansen R."/>
            <person name="Nguyen H.T.T."/>
            <person name="Saunders A.M."/>
            <person name="Nielsen J.L."/>
            <person name="Wimmer R."/>
            <person name="Le V.Q."/>
            <person name="McIlroy S.J."/>
            <person name="Petrovski S."/>
            <person name="Seviour R.J."/>
            <person name="Calteau A."/>
            <person name="Nielsen K.L."/>
            <person name="Nielsen P.H."/>
        </authorList>
    </citation>
    <scope>NUCLEOTIDE SEQUENCE [LARGE SCALE GENOMIC DNA]</scope>
    <source>
        <strain evidence="2 3">Ben 74</strain>
    </source>
</reference>
<feature type="transmembrane region" description="Helical" evidence="1">
    <location>
        <begin position="85"/>
        <end position="106"/>
    </location>
</feature>
<name>A0A077M7E9_9MICO</name>
<gene>
    <name evidence="2" type="ORF">BN13_310014</name>
</gene>
<dbReference type="PANTHER" id="PTHR23542:SF1">
    <property type="entry name" value="MAJOR FACILITATOR SUPERFAMILY (MFS) PROFILE DOMAIN-CONTAINING PROTEIN"/>
    <property type="match status" value="1"/>
</dbReference>
<proteinExistence type="predicted"/>
<sequence length="420" mass="43088">MIIVRRLFSPYRVLRVMPSATHFFASAYVARLGMAMIGVSCVVMIAARYDSYALAGLVSLVGLLSMAVGGPLVARAIDRFGQRRIALPAGIISMACLGALAIEAYAGAPAWALLATNVGQVCAPAVGTLVRTRWTHILSDDPAALHIANSFEQVAEESCFVMGPAVGAGIAAWLFPEAGLIIAIVLSAGGLFGLLAHRASEPPVTRSEERHHILGAFRTPGLLQLAVTLTLTGAVFGGVDVVVLAYAKEQGLAAFGGVLIGFFAAGSLVGGLLYGLVPVNGLVAPRMLLGTLAMFALLLPLAIVPNAIVLVLNGFIAGLAIAPTLITAMTLCPRLVSTSQLNEGMTIVVTGLLIGVGGGSAVAGHVIESSGADRAFLVPIAAAGLAFVLAVLGRGRLLRAERERTAVPAPEPADRVLVAA</sequence>
<feature type="transmembrane region" description="Helical" evidence="1">
    <location>
        <begin position="222"/>
        <end position="246"/>
    </location>
</feature>
<keyword evidence="1" id="KW-1133">Transmembrane helix</keyword>
<dbReference type="GO" id="GO:0022857">
    <property type="term" value="F:transmembrane transporter activity"/>
    <property type="evidence" value="ECO:0007669"/>
    <property type="project" value="InterPro"/>
</dbReference>
<feature type="transmembrane region" description="Helical" evidence="1">
    <location>
        <begin position="21"/>
        <end position="46"/>
    </location>
</feature>
<keyword evidence="1 2" id="KW-0812">Transmembrane</keyword>
<comment type="caution">
    <text evidence="2">The sequence shown here is derived from an EMBL/GenBank/DDBJ whole genome shotgun (WGS) entry which is preliminary data.</text>
</comment>
<feature type="transmembrane region" description="Helical" evidence="1">
    <location>
        <begin position="170"/>
        <end position="196"/>
    </location>
</feature>
<dbReference type="Gene3D" id="1.20.1250.20">
    <property type="entry name" value="MFS general substrate transporter like domains"/>
    <property type="match status" value="1"/>
</dbReference>
<keyword evidence="1" id="KW-0472">Membrane</keyword>
<dbReference type="Pfam" id="PF07690">
    <property type="entry name" value="MFS_1"/>
    <property type="match status" value="1"/>
</dbReference>
<organism evidence="2 3">
    <name type="scientific">Nostocoides jenkinsii Ben 74</name>
    <dbReference type="NCBI Taxonomy" id="1193518"/>
    <lineage>
        <taxon>Bacteria</taxon>
        <taxon>Bacillati</taxon>
        <taxon>Actinomycetota</taxon>
        <taxon>Actinomycetes</taxon>
        <taxon>Micrococcales</taxon>
        <taxon>Intrasporangiaceae</taxon>
        <taxon>Nostocoides</taxon>
    </lineage>
</organism>
<feature type="transmembrane region" description="Helical" evidence="1">
    <location>
        <begin position="375"/>
        <end position="392"/>
    </location>
</feature>
<dbReference type="STRING" id="1193518.BN13_310014"/>
<dbReference type="InterPro" id="IPR011701">
    <property type="entry name" value="MFS"/>
</dbReference>
<feature type="transmembrane region" description="Helical" evidence="1">
    <location>
        <begin position="344"/>
        <end position="363"/>
    </location>
</feature>
<feature type="transmembrane region" description="Helical" evidence="1">
    <location>
        <begin position="52"/>
        <end position="73"/>
    </location>
</feature>
<feature type="transmembrane region" description="Helical" evidence="1">
    <location>
        <begin position="314"/>
        <end position="332"/>
    </location>
</feature>
<feature type="transmembrane region" description="Helical" evidence="1">
    <location>
        <begin position="252"/>
        <end position="276"/>
    </location>
</feature>
<dbReference type="EMBL" id="CAJC01000141">
    <property type="protein sequence ID" value="CCI53226.1"/>
    <property type="molecule type" value="Genomic_DNA"/>
</dbReference>
<evidence type="ECO:0000313" key="2">
    <source>
        <dbReference type="EMBL" id="CCI53226.1"/>
    </source>
</evidence>
<protein>
    <submittedName>
        <fullName evidence="2">Putative transmembrane efflux protein</fullName>
    </submittedName>
</protein>
<dbReference type="InterPro" id="IPR036259">
    <property type="entry name" value="MFS_trans_sf"/>
</dbReference>
<evidence type="ECO:0000313" key="3">
    <source>
        <dbReference type="Proteomes" id="UP000035720"/>
    </source>
</evidence>
<dbReference type="SUPFAM" id="SSF103473">
    <property type="entry name" value="MFS general substrate transporter"/>
    <property type="match status" value="1"/>
</dbReference>
<dbReference type="Proteomes" id="UP000035720">
    <property type="component" value="Unassembled WGS sequence"/>
</dbReference>
<keyword evidence="3" id="KW-1185">Reference proteome</keyword>
<dbReference type="PANTHER" id="PTHR23542">
    <property type="match status" value="1"/>
</dbReference>